<dbReference type="OrthoDB" id="2315975at2759"/>
<evidence type="ECO:0000313" key="1">
    <source>
        <dbReference type="EMBL" id="RIA99533.1"/>
    </source>
</evidence>
<comment type="caution">
    <text evidence="1">The sequence shown here is derived from an EMBL/GenBank/DDBJ whole genome shotgun (WGS) entry which is preliminary data.</text>
</comment>
<evidence type="ECO:0000313" key="2">
    <source>
        <dbReference type="Proteomes" id="UP000265703"/>
    </source>
</evidence>
<reference evidence="1 2" key="1">
    <citation type="submission" date="2018-06" db="EMBL/GenBank/DDBJ databases">
        <title>Comparative genomics reveals the genomic features of Rhizophagus irregularis, R. cerebriforme, R. diaphanum and Gigaspora rosea, and their symbiotic lifestyle signature.</title>
        <authorList>
            <person name="Morin E."/>
            <person name="San Clemente H."/>
            <person name="Chen E.C.H."/>
            <person name="De La Providencia I."/>
            <person name="Hainaut M."/>
            <person name="Kuo A."/>
            <person name="Kohler A."/>
            <person name="Murat C."/>
            <person name="Tang N."/>
            <person name="Roy S."/>
            <person name="Loubradou J."/>
            <person name="Henrissat B."/>
            <person name="Grigoriev I.V."/>
            <person name="Corradi N."/>
            <person name="Roux C."/>
            <person name="Martin F.M."/>
        </authorList>
    </citation>
    <scope>NUCLEOTIDE SEQUENCE [LARGE SCALE GENOMIC DNA]</scope>
    <source>
        <strain evidence="1 2">DAOM 227022</strain>
    </source>
</reference>
<proteinExistence type="predicted"/>
<dbReference type="Proteomes" id="UP000265703">
    <property type="component" value="Unassembled WGS sequence"/>
</dbReference>
<organism evidence="1 2">
    <name type="scientific">Glomus cerebriforme</name>
    <dbReference type="NCBI Taxonomy" id="658196"/>
    <lineage>
        <taxon>Eukaryota</taxon>
        <taxon>Fungi</taxon>
        <taxon>Fungi incertae sedis</taxon>
        <taxon>Mucoromycota</taxon>
        <taxon>Glomeromycotina</taxon>
        <taxon>Glomeromycetes</taxon>
        <taxon>Glomerales</taxon>
        <taxon>Glomeraceae</taxon>
        <taxon>Glomus</taxon>
    </lineage>
</organism>
<dbReference type="EMBL" id="QKYT01000003">
    <property type="protein sequence ID" value="RIA99533.1"/>
    <property type="molecule type" value="Genomic_DNA"/>
</dbReference>
<keyword evidence="2" id="KW-1185">Reference proteome</keyword>
<dbReference type="AlphaFoldDB" id="A0A397TMV5"/>
<accession>A0A397TMV5</accession>
<protein>
    <submittedName>
        <fullName evidence="1">Uncharacterized protein</fullName>
    </submittedName>
</protein>
<gene>
    <name evidence="1" type="ORF">C1645_747042</name>
</gene>
<name>A0A397TMV5_9GLOM</name>
<sequence>MIYEKNDVLDFAISPNGIAFYINKDHQVYIRNYYNTEWNIIDNGDYYFSNKISVCDYNTVFTTNEKNNLIKGVYNIKTNMYNWEFVDTSRYYYQVSCSRHPFDNSLWIIGDNNYVYLYVSYFMRIPVAEIAFKQIYAFFEVYLVGIDYDNNLWEYSIGIWTWIRSNVKSVSINSNGVIYVIDNDDLIYRIKNEKSRAL</sequence>